<keyword evidence="9" id="KW-0175">Coiled coil</keyword>
<evidence type="ECO:0000313" key="12">
    <source>
        <dbReference type="EMBL" id="AVP49406.1"/>
    </source>
</evidence>
<dbReference type="EMBL" id="CP027019">
    <property type="protein sequence ID" value="AVP49406.1"/>
    <property type="molecule type" value="Genomic_DNA"/>
</dbReference>
<name>A0A2S0NK57_9MOLU</name>
<dbReference type="SUPFAM" id="SSF53850">
    <property type="entry name" value="Periplasmic binding protein-like II"/>
    <property type="match status" value="1"/>
</dbReference>
<feature type="region of interest" description="Disordered" evidence="10">
    <location>
        <begin position="860"/>
        <end position="890"/>
    </location>
</feature>
<accession>A0A2S0NK57</accession>
<evidence type="ECO:0000256" key="2">
    <source>
        <dbReference type="ARBA" id="ARBA00007069"/>
    </source>
</evidence>
<feature type="transmembrane region" description="Helical" evidence="8">
    <location>
        <begin position="127"/>
        <end position="150"/>
    </location>
</feature>
<evidence type="ECO:0000256" key="6">
    <source>
        <dbReference type="ARBA" id="ARBA00022989"/>
    </source>
</evidence>
<dbReference type="InterPro" id="IPR050022">
    <property type="entry name" value="MMSYN1_0195-like"/>
</dbReference>
<evidence type="ECO:0000256" key="5">
    <source>
        <dbReference type="ARBA" id="ARBA00022692"/>
    </source>
</evidence>
<dbReference type="GO" id="GO:0042597">
    <property type="term" value="C:periplasmic space"/>
    <property type="evidence" value="ECO:0007669"/>
    <property type="project" value="InterPro"/>
</dbReference>
<keyword evidence="6 8" id="KW-1133">Transmembrane helix</keyword>
<proteinExistence type="inferred from homology"/>
<evidence type="ECO:0000313" key="13">
    <source>
        <dbReference type="Proteomes" id="UP000239250"/>
    </source>
</evidence>
<dbReference type="GO" id="GO:0055085">
    <property type="term" value="P:transmembrane transport"/>
    <property type="evidence" value="ECO:0007669"/>
    <property type="project" value="InterPro"/>
</dbReference>
<evidence type="ECO:0000256" key="10">
    <source>
        <dbReference type="SAM" id="MobiDB-lite"/>
    </source>
</evidence>
<dbReference type="Pfam" id="PF13416">
    <property type="entry name" value="SBP_bac_8"/>
    <property type="match status" value="1"/>
</dbReference>
<dbReference type="Gene3D" id="3.40.190.10">
    <property type="entry name" value="Periplasmic binding protein-like II"/>
    <property type="match status" value="2"/>
</dbReference>
<evidence type="ECO:0000256" key="7">
    <source>
        <dbReference type="ARBA" id="ARBA00023136"/>
    </source>
</evidence>
<comment type="similarity">
    <text evidence="2">Belongs to the binding-protein-dependent transport system permease family. CysTW subfamily.</text>
</comment>
<keyword evidence="3 8" id="KW-0813">Transport</keyword>
<keyword evidence="4" id="KW-1003">Cell membrane</keyword>
<feature type="transmembrane region" description="Helical" evidence="8">
    <location>
        <begin position="574"/>
        <end position="594"/>
    </location>
</feature>
<feature type="transmembrane region" description="Helical" evidence="8">
    <location>
        <begin position="171"/>
        <end position="194"/>
    </location>
</feature>
<dbReference type="PANTHER" id="PTHR43848">
    <property type="entry name" value="PUTRESCINE TRANSPORT SYSTEM PERMEASE PROTEIN POTI"/>
    <property type="match status" value="1"/>
</dbReference>
<feature type="transmembrane region" description="Helical" evidence="8">
    <location>
        <begin position="9"/>
        <end position="29"/>
    </location>
</feature>
<dbReference type="InterPro" id="IPR051789">
    <property type="entry name" value="Bact_Polyamine_Transport"/>
</dbReference>
<evidence type="ECO:0000256" key="3">
    <source>
        <dbReference type="ARBA" id="ARBA00022448"/>
    </source>
</evidence>
<dbReference type="Proteomes" id="UP000239250">
    <property type="component" value="Chromosome"/>
</dbReference>
<gene>
    <name evidence="12" type="ORF">C5T88_02355</name>
</gene>
<dbReference type="NCBIfam" id="NF043073">
    <property type="entry name" value="MMSYN1_0195"/>
    <property type="match status" value="1"/>
</dbReference>
<reference evidence="13" key="1">
    <citation type="submission" date="2018-02" db="EMBL/GenBank/DDBJ databases">
        <title>Firefly genomes illuminate parallel origins of bioluminescence in beetles.</title>
        <authorList>
            <person name="Fallon T.R."/>
            <person name="Lower S.E.S."/>
            <person name="Behringer M."/>
            <person name="Weng J.-K."/>
        </authorList>
    </citation>
    <scope>NUCLEOTIDE SEQUENCE [LARGE SCALE GENOMIC DNA]</scope>
</reference>
<evidence type="ECO:0000256" key="1">
    <source>
        <dbReference type="ARBA" id="ARBA00004651"/>
    </source>
</evidence>
<comment type="subcellular location">
    <subcellularLocation>
        <location evidence="1 8">Cell membrane</location>
        <topology evidence="1 8">Multi-pass membrane protein</topology>
    </subcellularLocation>
</comment>
<dbReference type="InterPro" id="IPR000515">
    <property type="entry name" value="MetI-like"/>
</dbReference>
<feature type="transmembrane region" description="Helical" evidence="8">
    <location>
        <begin position="96"/>
        <end position="121"/>
    </location>
</feature>
<evidence type="ECO:0000256" key="9">
    <source>
        <dbReference type="SAM" id="Coils"/>
    </source>
</evidence>
<dbReference type="PANTHER" id="PTHR43848:SF2">
    <property type="entry name" value="PUTRESCINE TRANSPORT SYSTEM PERMEASE PROTEIN POTI"/>
    <property type="match status" value="1"/>
</dbReference>
<dbReference type="InterPro" id="IPR006059">
    <property type="entry name" value="SBP"/>
</dbReference>
<dbReference type="Gene3D" id="1.10.3720.10">
    <property type="entry name" value="MetI-like"/>
    <property type="match status" value="1"/>
</dbReference>
<keyword evidence="7 8" id="KW-0472">Membrane</keyword>
<dbReference type="GO" id="GO:0005886">
    <property type="term" value="C:plasma membrane"/>
    <property type="evidence" value="ECO:0007669"/>
    <property type="project" value="UniProtKB-SubCell"/>
</dbReference>
<feature type="transmembrane region" description="Helical" evidence="8">
    <location>
        <begin position="225"/>
        <end position="247"/>
    </location>
</feature>
<keyword evidence="5 8" id="KW-0812">Transmembrane</keyword>
<sequence length="988" mass="112739">MKKFFKSSYFAIILLFIYVPIIVMIMFSFNAGDTTFSWAGFSSEWYTAFFNNSPFIKSIITSLFVAVVSTIISLVIGVSAAIGLSRTKKITQRKWFGIANLPLINADVVTAVSLMVVFLLAGIKFGIFTLIMAHVSFNVPYVLITVMPRLRKVDPALLEAGKDLGAKPSQVLFKIILPILKPAIITAAAIAFAMSFDDFIISYFTGGDQTNVSTFIYTAKKVKPVIFAFGTILVGVIAVAIIGWNAVSIYKQQQLQKIEQIKNDSYKIKQLSKLKKEQAELQQLFANNLVFTKTKRISLWIKYFALKVRIKIASVWNYDKKITRLEWKRNKLKNEISREKRYYARLKSATKKLKKMNHQLDQTTDVKRAAKLTIQVDKLIEKIETLNEEIEWIEAREQAELEKAHDIQIKIDKLKQDFKAEDQPSKSTIDWYNKKIKYFEEWKIEVEEGKNKYKLRMIVEHLKEINTKNYDNIILLNERLNILKELVFIKTPITAKIEEKILASTDQDVHAKLEIKKALIQEKYNAISTKKINKIDATLIKLISKIDVKKNKLAPVFDEDVQHTKGFIARTWKIFSVSMLGIAAFTGLTVAYVMNNTYDLVIANWGEYIDPKLITEFEKRYNVKVNYQEYDANETLYNKLYTFDFDVMVPSDYMVQKLVSENKLLKLSDQEWAEQINLDGYFAGIEKKQKGETEHQKISETLKTVMQGSEVEVGGKTLNITDYAVPYFWGDVILLVNPTPENKAWLNEKGIQFDASGQITNPDQLSWNILWEASQAGKRLALNNDPKNLFMLAQEVRKQEVNNSSKEDIDANFELLKSLIYSPTVSLNNDEIQSKVGTGNFDFAMIYNGDALSANQAFNHEDQEDNPNPGTTKFIFGSPAKSHGPEKKEGTNVWSDNMVISKNSKNKILAIQFLNFVIEKYVAISDYGGPTSPSQNAIDELTSDEGAYSKYKELYTLPETGGSAFHYNKELDNYLVDKYNQLITGKIS</sequence>
<dbReference type="Pfam" id="PF00528">
    <property type="entry name" value="BPD_transp_1"/>
    <property type="match status" value="1"/>
</dbReference>
<feature type="coiled-coil region" evidence="9">
    <location>
        <begin position="329"/>
        <end position="403"/>
    </location>
</feature>
<dbReference type="GO" id="GO:0015846">
    <property type="term" value="P:polyamine transport"/>
    <property type="evidence" value="ECO:0007669"/>
    <property type="project" value="InterPro"/>
</dbReference>
<dbReference type="PROSITE" id="PS50928">
    <property type="entry name" value="ABC_TM1"/>
    <property type="match status" value="1"/>
</dbReference>
<dbReference type="InterPro" id="IPR035906">
    <property type="entry name" value="MetI-like_sf"/>
</dbReference>
<dbReference type="CDD" id="cd06261">
    <property type="entry name" value="TM_PBP2"/>
    <property type="match status" value="1"/>
</dbReference>
<organism evidence="12 13">
    <name type="scientific">Williamsoniiplasma luminosum</name>
    <dbReference type="NCBI Taxonomy" id="214888"/>
    <lineage>
        <taxon>Bacteria</taxon>
        <taxon>Bacillati</taxon>
        <taxon>Mycoplasmatota</taxon>
        <taxon>Mollicutes</taxon>
        <taxon>Entomoplasmatales</taxon>
        <taxon>Williamsoniiplasma</taxon>
    </lineage>
</organism>
<dbReference type="InterPro" id="IPR001188">
    <property type="entry name" value="Sperm_putr-bd"/>
</dbReference>
<dbReference type="GO" id="GO:0019808">
    <property type="term" value="F:polyamine binding"/>
    <property type="evidence" value="ECO:0007669"/>
    <property type="project" value="InterPro"/>
</dbReference>
<protein>
    <submittedName>
        <fullName evidence="12">Spermidine/putrescine ABC transporter permease</fullName>
    </submittedName>
</protein>
<feature type="transmembrane region" description="Helical" evidence="8">
    <location>
        <begin position="59"/>
        <end position="84"/>
    </location>
</feature>
<dbReference type="AlphaFoldDB" id="A0A2S0NK57"/>
<dbReference type="RefSeq" id="WP_303661995.1">
    <property type="nucleotide sequence ID" value="NZ_CP027019.1"/>
</dbReference>
<feature type="domain" description="ABC transmembrane type-1" evidence="11">
    <location>
        <begin position="59"/>
        <end position="244"/>
    </location>
</feature>
<dbReference type="PRINTS" id="PR00909">
    <property type="entry name" value="SPERMDNBNDNG"/>
</dbReference>
<evidence type="ECO:0000256" key="4">
    <source>
        <dbReference type="ARBA" id="ARBA00022475"/>
    </source>
</evidence>
<evidence type="ECO:0000256" key="8">
    <source>
        <dbReference type="RuleBase" id="RU363032"/>
    </source>
</evidence>
<evidence type="ECO:0000259" key="11">
    <source>
        <dbReference type="PROSITE" id="PS50928"/>
    </source>
</evidence>
<dbReference type="SUPFAM" id="SSF161098">
    <property type="entry name" value="MetI-like"/>
    <property type="match status" value="1"/>
</dbReference>